<dbReference type="PROSITE" id="PS50977">
    <property type="entry name" value="HTH_TETR_2"/>
    <property type="match status" value="1"/>
</dbReference>
<proteinExistence type="predicted"/>
<dbReference type="PANTHER" id="PTHR30055">
    <property type="entry name" value="HTH-TYPE TRANSCRIPTIONAL REGULATOR RUTR"/>
    <property type="match status" value="1"/>
</dbReference>
<dbReference type="InterPro" id="IPR009057">
    <property type="entry name" value="Homeodomain-like_sf"/>
</dbReference>
<dbReference type="SUPFAM" id="SSF48498">
    <property type="entry name" value="Tetracyclin repressor-like, C-terminal domain"/>
    <property type="match status" value="1"/>
</dbReference>
<dbReference type="EMBL" id="BAABAT010000015">
    <property type="protein sequence ID" value="GAA4253392.1"/>
    <property type="molecule type" value="Genomic_DNA"/>
</dbReference>
<sequence>MARRERSRLPAPERRRQIIEAATALVAERGFWGLSMQDVADACGLTVPGLLHHVGSKDGLLIAVLEHRDAEDHRAIGDPPPSDLRALCAALVRRNATQPEIVRLFAVLAAESLAPDHPAHDYFAARQQGVLDALTALAKPVSARPEALARQIIATMDGLQLQWLRAPAGTDLVAMWEAAAQMLFAGPTASAGRPARSR</sequence>
<evidence type="ECO:0000259" key="5">
    <source>
        <dbReference type="PROSITE" id="PS50977"/>
    </source>
</evidence>
<protein>
    <submittedName>
        <fullName evidence="6">TetR/AcrR family transcriptional regulator</fullName>
    </submittedName>
</protein>
<dbReference type="PRINTS" id="PR00455">
    <property type="entry name" value="HTHTETR"/>
</dbReference>
<dbReference type="SUPFAM" id="SSF46689">
    <property type="entry name" value="Homeodomain-like"/>
    <property type="match status" value="1"/>
</dbReference>
<keyword evidence="1" id="KW-0805">Transcription regulation</keyword>
<evidence type="ECO:0000256" key="3">
    <source>
        <dbReference type="ARBA" id="ARBA00023163"/>
    </source>
</evidence>
<dbReference type="RefSeq" id="WP_345130444.1">
    <property type="nucleotide sequence ID" value="NZ_BAABAT010000015.1"/>
</dbReference>
<evidence type="ECO:0000313" key="7">
    <source>
        <dbReference type="Proteomes" id="UP001500620"/>
    </source>
</evidence>
<dbReference type="InterPro" id="IPR036271">
    <property type="entry name" value="Tet_transcr_reg_TetR-rel_C_sf"/>
</dbReference>
<keyword evidence="2 4" id="KW-0238">DNA-binding</keyword>
<keyword evidence="7" id="KW-1185">Reference proteome</keyword>
<evidence type="ECO:0000256" key="4">
    <source>
        <dbReference type="PROSITE-ProRule" id="PRU00335"/>
    </source>
</evidence>
<accession>A0ABP8DDJ3</accession>
<feature type="domain" description="HTH tetR-type" evidence="5">
    <location>
        <begin position="12"/>
        <end position="72"/>
    </location>
</feature>
<dbReference type="InterPro" id="IPR050109">
    <property type="entry name" value="HTH-type_TetR-like_transc_reg"/>
</dbReference>
<organism evidence="6 7">
    <name type="scientific">Dactylosporangium darangshiense</name>
    <dbReference type="NCBI Taxonomy" id="579108"/>
    <lineage>
        <taxon>Bacteria</taxon>
        <taxon>Bacillati</taxon>
        <taxon>Actinomycetota</taxon>
        <taxon>Actinomycetes</taxon>
        <taxon>Micromonosporales</taxon>
        <taxon>Micromonosporaceae</taxon>
        <taxon>Dactylosporangium</taxon>
    </lineage>
</organism>
<dbReference type="PANTHER" id="PTHR30055:SF234">
    <property type="entry name" value="HTH-TYPE TRANSCRIPTIONAL REGULATOR BETI"/>
    <property type="match status" value="1"/>
</dbReference>
<dbReference type="Proteomes" id="UP001500620">
    <property type="component" value="Unassembled WGS sequence"/>
</dbReference>
<evidence type="ECO:0000256" key="2">
    <source>
        <dbReference type="ARBA" id="ARBA00023125"/>
    </source>
</evidence>
<dbReference type="InterPro" id="IPR001647">
    <property type="entry name" value="HTH_TetR"/>
</dbReference>
<dbReference type="Pfam" id="PF00440">
    <property type="entry name" value="TetR_N"/>
    <property type="match status" value="1"/>
</dbReference>
<evidence type="ECO:0000256" key="1">
    <source>
        <dbReference type="ARBA" id="ARBA00023015"/>
    </source>
</evidence>
<feature type="DNA-binding region" description="H-T-H motif" evidence="4">
    <location>
        <begin position="35"/>
        <end position="54"/>
    </location>
</feature>
<keyword evidence="3" id="KW-0804">Transcription</keyword>
<reference evidence="7" key="1">
    <citation type="journal article" date="2019" name="Int. J. Syst. Evol. Microbiol.">
        <title>The Global Catalogue of Microorganisms (GCM) 10K type strain sequencing project: providing services to taxonomists for standard genome sequencing and annotation.</title>
        <authorList>
            <consortium name="The Broad Institute Genomics Platform"/>
            <consortium name="The Broad Institute Genome Sequencing Center for Infectious Disease"/>
            <person name="Wu L."/>
            <person name="Ma J."/>
        </authorList>
    </citation>
    <scope>NUCLEOTIDE SEQUENCE [LARGE SCALE GENOMIC DNA]</scope>
    <source>
        <strain evidence="7">JCM 17441</strain>
    </source>
</reference>
<evidence type="ECO:0000313" key="6">
    <source>
        <dbReference type="EMBL" id="GAA4253392.1"/>
    </source>
</evidence>
<name>A0ABP8DDJ3_9ACTN</name>
<dbReference type="Gene3D" id="1.10.357.10">
    <property type="entry name" value="Tetracycline Repressor, domain 2"/>
    <property type="match status" value="1"/>
</dbReference>
<comment type="caution">
    <text evidence="6">The sequence shown here is derived from an EMBL/GenBank/DDBJ whole genome shotgun (WGS) entry which is preliminary data.</text>
</comment>
<gene>
    <name evidence="6" type="ORF">GCM10022255_054100</name>
</gene>